<name>A0A067SRT6_GALM3</name>
<reference evidence="2" key="1">
    <citation type="journal article" date="2014" name="Proc. Natl. Acad. Sci. U.S.A.">
        <title>Extensive sampling of basidiomycete genomes demonstrates inadequacy of the white-rot/brown-rot paradigm for wood decay fungi.</title>
        <authorList>
            <person name="Riley R."/>
            <person name="Salamov A.A."/>
            <person name="Brown D.W."/>
            <person name="Nagy L.G."/>
            <person name="Floudas D."/>
            <person name="Held B.W."/>
            <person name="Levasseur A."/>
            <person name="Lombard V."/>
            <person name="Morin E."/>
            <person name="Otillar R."/>
            <person name="Lindquist E.A."/>
            <person name="Sun H."/>
            <person name="LaButti K.M."/>
            <person name="Schmutz J."/>
            <person name="Jabbour D."/>
            <person name="Luo H."/>
            <person name="Baker S.E."/>
            <person name="Pisabarro A.G."/>
            <person name="Walton J.D."/>
            <person name="Blanchette R.A."/>
            <person name="Henrissat B."/>
            <person name="Martin F."/>
            <person name="Cullen D."/>
            <person name="Hibbett D.S."/>
            <person name="Grigoriev I.V."/>
        </authorList>
    </citation>
    <scope>NUCLEOTIDE SEQUENCE [LARGE SCALE GENOMIC DNA]</scope>
    <source>
        <strain evidence="2">CBS 339.88</strain>
    </source>
</reference>
<accession>A0A067SRT6</accession>
<dbReference type="Proteomes" id="UP000027222">
    <property type="component" value="Unassembled WGS sequence"/>
</dbReference>
<protein>
    <submittedName>
        <fullName evidence="1">Uncharacterized protein</fullName>
    </submittedName>
</protein>
<gene>
    <name evidence="1" type="ORF">GALMADRAFT_280746</name>
</gene>
<dbReference type="AlphaFoldDB" id="A0A067SRT6"/>
<dbReference type="EMBL" id="KL142385">
    <property type="protein sequence ID" value="KDR73591.1"/>
    <property type="molecule type" value="Genomic_DNA"/>
</dbReference>
<evidence type="ECO:0000313" key="2">
    <source>
        <dbReference type="Proteomes" id="UP000027222"/>
    </source>
</evidence>
<evidence type="ECO:0000313" key="1">
    <source>
        <dbReference type="EMBL" id="KDR73591.1"/>
    </source>
</evidence>
<feature type="non-terminal residue" evidence="1">
    <location>
        <position position="62"/>
    </location>
</feature>
<proteinExistence type="predicted"/>
<organism evidence="1 2">
    <name type="scientific">Galerina marginata (strain CBS 339.88)</name>
    <dbReference type="NCBI Taxonomy" id="685588"/>
    <lineage>
        <taxon>Eukaryota</taxon>
        <taxon>Fungi</taxon>
        <taxon>Dikarya</taxon>
        <taxon>Basidiomycota</taxon>
        <taxon>Agaricomycotina</taxon>
        <taxon>Agaricomycetes</taxon>
        <taxon>Agaricomycetidae</taxon>
        <taxon>Agaricales</taxon>
        <taxon>Agaricineae</taxon>
        <taxon>Strophariaceae</taxon>
        <taxon>Galerina</taxon>
    </lineage>
</organism>
<dbReference type="HOGENOM" id="CLU_2910279_0_0_1"/>
<keyword evidence="2" id="KW-1185">Reference proteome</keyword>
<sequence length="62" mass="7485">MRRRRSEMAIWNRETLLKERTSALEEAAHFGRHYNSSLPISKLPLELLLKIFLYHIERIEYG</sequence>